<dbReference type="GO" id="GO:0046872">
    <property type="term" value="F:metal ion binding"/>
    <property type="evidence" value="ECO:0007669"/>
    <property type="project" value="UniProtKB-KW"/>
</dbReference>
<dbReference type="Proteomes" id="UP000499080">
    <property type="component" value="Unassembled WGS sequence"/>
</dbReference>
<dbReference type="GO" id="GO:0043137">
    <property type="term" value="P:DNA replication, removal of RNA primer"/>
    <property type="evidence" value="ECO:0007669"/>
    <property type="project" value="TreeGrafter"/>
</dbReference>
<evidence type="ECO:0000256" key="7">
    <source>
        <dbReference type="ARBA" id="ARBA00022801"/>
    </source>
</evidence>
<sequence>MKILGVILDDRLNGMAHINYLNNKTGKILNRLTIARNRKGLSGRVLKALYKIALERIIVHAAPAWWTGTTSQYNKISSIQRQVLLAVTGAFLTTSTAALLTMRGIEPVDLVCEMEAYIYHAKHSHWLPAFIRRDLEINMLDTHVETWQHPETHNEVNVNSSSTTSSLDIYTDGSKLNYRVGAAFCVFEPDLSEEFLFRLENHNTVFQAELTALHQALQWKKRNRPGDPCNIYTDSLSSLKALLKFRPKNNLVEQVRELCDETVSLHWVKAHIGIAGNEAADRAAKNASEKCHIDIHLGPH</sequence>
<organism evidence="9 10">
    <name type="scientific">Araneus ventricosus</name>
    <name type="common">Orbweaver spider</name>
    <name type="synonym">Epeira ventricosa</name>
    <dbReference type="NCBI Taxonomy" id="182803"/>
    <lineage>
        <taxon>Eukaryota</taxon>
        <taxon>Metazoa</taxon>
        <taxon>Ecdysozoa</taxon>
        <taxon>Arthropoda</taxon>
        <taxon>Chelicerata</taxon>
        <taxon>Arachnida</taxon>
        <taxon>Araneae</taxon>
        <taxon>Araneomorphae</taxon>
        <taxon>Entelegynae</taxon>
        <taxon>Araneoidea</taxon>
        <taxon>Araneidae</taxon>
        <taxon>Araneus</taxon>
    </lineage>
</organism>
<dbReference type="InterPro" id="IPR012337">
    <property type="entry name" value="RNaseH-like_sf"/>
</dbReference>
<dbReference type="PROSITE" id="PS50879">
    <property type="entry name" value="RNASE_H_1"/>
    <property type="match status" value="1"/>
</dbReference>
<evidence type="ECO:0000256" key="2">
    <source>
        <dbReference type="ARBA" id="ARBA00005300"/>
    </source>
</evidence>
<dbReference type="GO" id="GO:0004523">
    <property type="term" value="F:RNA-DNA hybrid ribonuclease activity"/>
    <property type="evidence" value="ECO:0007669"/>
    <property type="project" value="UniProtKB-EC"/>
</dbReference>
<dbReference type="PANTHER" id="PTHR10642:SF26">
    <property type="entry name" value="RIBONUCLEASE H1"/>
    <property type="match status" value="1"/>
</dbReference>
<dbReference type="InterPro" id="IPR050092">
    <property type="entry name" value="RNase_H"/>
</dbReference>
<dbReference type="EC" id="3.1.26.4" evidence="3"/>
<dbReference type="EMBL" id="BGPR01001317">
    <property type="protein sequence ID" value="GBM50981.1"/>
    <property type="molecule type" value="Genomic_DNA"/>
</dbReference>
<proteinExistence type="inferred from homology"/>
<evidence type="ECO:0000256" key="1">
    <source>
        <dbReference type="ARBA" id="ARBA00000077"/>
    </source>
</evidence>
<evidence type="ECO:0000313" key="9">
    <source>
        <dbReference type="EMBL" id="GBM50981.1"/>
    </source>
</evidence>
<comment type="catalytic activity">
    <reaction evidence="1">
        <text>Endonucleolytic cleavage to 5'-phosphomonoester.</text>
        <dbReference type="EC" id="3.1.26.4"/>
    </reaction>
</comment>
<gene>
    <name evidence="9" type="ORF">AVEN_114629_1</name>
</gene>
<dbReference type="GO" id="GO:0003676">
    <property type="term" value="F:nucleic acid binding"/>
    <property type="evidence" value="ECO:0007669"/>
    <property type="project" value="InterPro"/>
</dbReference>
<keyword evidence="4" id="KW-0540">Nuclease</keyword>
<comment type="similarity">
    <text evidence="2">Belongs to the RNase H family.</text>
</comment>
<keyword evidence="6" id="KW-0255">Endonuclease</keyword>
<dbReference type="AlphaFoldDB" id="A0A4Y2GC72"/>
<keyword evidence="7" id="KW-0378">Hydrolase</keyword>
<comment type="caution">
    <text evidence="9">The sequence shown here is derived from an EMBL/GenBank/DDBJ whole genome shotgun (WGS) entry which is preliminary data.</text>
</comment>
<keyword evidence="10" id="KW-1185">Reference proteome</keyword>
<evidence type="ECO:0000256" key="4">
    <source>
        <dbReference type="ARBA" id="ARBA00022722"/>
    </source>
</evidence>
<keyword evidence="5" id="KW-0479">Metal-binding</keyword>
<protein>
    <recommendedName>
        <fullName evidence="3">ribonuclease H</fullName>
        <ecNumber evidence="3">3.1.26.4</ecNumber>
    </recommendedName>
</protein>
<dbReference type="InterPro" id="IPR036397">
    <property type="entry name" value="RNaseH_sf"/>
</dbReference>
<dbReference type="Gene3D" id="3.30.420.10">
    <property type="entry name" value="Ribonuclease H-like superfamily/Ribonuclease H"/>
    <property type="match status" value="1"/>
</dbReference>
<dbReference type="CDD" id="cd09276">
    <property type="entry name" value="Rnase_HI_RT_non_LTR"/>
    <property type="match status" value="1"/>
</dbReference>
<dbReference type="PANTHER" id="PTHR10642">
    <property type="entry name" value="RIBONUCLEASE H1"/>
    <property type="match status" value="1"/>
</dbReference>
<evidence type="ECO:0000256" key="3">
    <source>
        <dbReference type="ARBA" id="ARBA00012180"/>
    </source>
</evidence>
<dbReference type="InterPro" id="IPR002156">
    <property type="entry name" value="RNaseH_domain"/>
</dbReference>
<dbReference type="Pfam" id="PF00075">
    <property type="entry name" value="RNase_H"/>
    <property type="match status" value="1"/>
</dbReference>
<name>A0A4Y2GC72_ARAVE</name>
<dbReference type="SUPFAM" id="SSF53098">
    <property type="entry name" value="Ribonuclease H-like"/>
    <property type="match status" value="1"/>
</dbReference>
<reference evidence="9 10" key="1">
    <citation type="journal article" date="2019" name="Sci. Rep.">
        <title>Orb-weaving spider Araneus ventricosus genome elucidates the spidroin gene catalogue.</title>
        <authorList>
            <person name="Kono N."/>
            <person name="Nakamura H."/>
            <person name="Ohtoshi R."/>
            <person name="Moran D.A.P."/>
            <person name="Shinohara A."/>
            <person name="Yoshida Y."/>
            <person name="Fujiwara M."/>
            <person name="Mori M."/>
            <person name="Tomita M."/>
            <person name="Arakawa K."/>
        </authorList>
    </citation>
    <scope>NUCLEOTIDE SEQUENCE [LARGE SCALE GENOMIC DNA]</scope>
</reference>
<feature type="domain" description="RNase H type-1" evidence="8">
    <location>
        <begin position="163"/>
        <end position="289"/>
    </location>
</feature>
<accession>A0A4Y2GC72</accession>
<dbReference type="OrthoDB" id="3267074at2759"/>
<evidence type="ECO:0000256" key="5">
    <source>
        <dbReference type="ARBA" id="ARBA00022723"/>
    </source>
</evidence>
<evidence type="ECO:0000313" key="10">
    <source>
        <dbReference type="Proteomes" id="UP000499080"/>
    </source>
</evidence>
<evidence type="ECO:0000256" key="6">
    <source>
        <dbReference type="ARBA" id="ARBA00022759"/>
    </source>
</evidence>
<evidence type="ECO:0000259" key="8">
    <source>
        <dbReference type="PROSITE" id="PS50879"/>
    </source>
</evidence>